<proteinExistence type="predicted"/>
<keyword evidence="4" id="KW-1185">Reference proteome</keyword>
<sequence>MAAMQGRVGKNCLLESRRSDAGRRAQLKYTGGKNQKINFRRHLQGHPLKESISKRSPAHTEGDSACQQVTIASHITLTAEACAVCDRVNPSRAEHTSVKAGRDGETVTGRPRPAMCRLLNVLLALLSRVLFAAHGAVAVWRVVAVRGEPFYWLLLTGVALLAVEMSVTLKCTRNAEWKW</sequence>
<evidence type="ECO:0008006" key="5">
    <source>
        <dbReference type="Google" id="ProtNLM"/>
    </source>
</evidence>
<accession>A0A4Z2F998</accession>
<gene>
    <name evidence="3" type="ORF">EYF80_052355</name>
</gene>
<feature type="transmembrane region" description="Helical" evidence="2">
    <location>
        <begin position="149"/>
        <end position="169"/>
    </location>
</feature>
<keyword evidence="2" id="KW-0812">Transmembrane</keyword>
<dbReference type="OrthoDB" id="10042902at2759"/>
<feature type="transmembrane region" description="Helical" evidence="2">
    <location>
        <begin position="118"/>
        <end position="143"/>
    </location>
</feature>
<keyword evidence="2" id="KW-1133">Transmembrane helix</keyword>
<dbReference type="EMBL" id="SRLO01001482">
    <property type="protein sequence ID" value="TNN37480.1"/>
    <property type="molecule type" value="Genomic_DNA"/>
</dbReference>
<organism evidence="3 4">
    <name type="scientific">Liparis tanakae</name>
    <name type="common">Tanaka's snailfish</name>
    <dbReference type="NCBI Taxonomy" id="230148"/>
    <lineage>
        <taxon>Eukaryota</taxon>
        <taxon>Metazoa</taxon>
        <taxon>Chordata</taxon>
        <taxon>Craniata</taxon>
        <taxon>Vertebrata</taxon>
        <taxon>Euteleostomi</taxon>
        <taxon>Actinopterygii</taxon>
        <taxon>Neopterygii</taxon>
        <taxon>Teleostei</taxon>
        <taxon>Neoteleostei</taxon>
        <taxon>Acanthomorphata</taxon>
        <taxon>Eupercaria</taxon>
        <taxon>Perciformes</taxon>
        <taxon>Cottioidei</taxon>
        <taxon>Cottales</taxon>
        <taxon>Liparidae</taxon>
        <taxon>Liparis</taxon>
    </lineage>
</organism>
<evidence type="ECO:0000256" key="1">
    <source>
        <dbReference type="SAM" id="MobiDB-lite"/>
    </source>
</evidence>
<dbReference type="AlphaFoldDB" id="A0A4Z2F998"/>
<feature type="compositionally biased region" description="Basic and acidic residues" evidence="1">
    <location>
        <begin position="47"/>
        <end position="62"/>
    </location>
</feature>
<keyword evidence="2" id="KW-0472">Membrane</keyword>
<reference evidence="3 4" key="1">
    <citation type="submission" date="2019-03" db="EMBL/GenBank/DDBJ databases">
        <title>First draft genome of Liparis tanakae, snailfish: a comprehensive survey of snailfish specific genes.</title>
        <authorList>
            <person name="Kim W."/>
            <person name="Song I."/>
            <person name="Jeong J.-H."/>
            <person name="Kim D."/>
            <person name="Kim S."/>
            <person name="Ryu S."/>
            <person name="Song J.Y."/>
            <person name="Lee S.K."/>
        </authorList>
    </citation>
    <scope>NUCLEOTIDE SEQUENCE [LARGE SCALE GENOMIC DNA]</scope>
    <source>
        <tissue evidence="3">Muscle</tissue>
    </source>
</reference>
<feature type="region of interest" description="Disordered" evidence="1">
    <location>
        <begin position="44"/>
        <end position="63"/>
    </location>
</feature>
<dbReference type="Proteomes" id="UP000314294">
    <property type="component" value="Unassembled WGS sequence"/>
</dbReference>
<name>A0A4Z2F998_9TELE</name>
<evidence type="ECO:0000313" key="4">
    <source>
        <dbReference type="Proteomes" id="UP000314294"/>
    </source>
</evidence>
<dbReference type="Pfam" id="PF09772">
    <property type="entry name" value="Tmem26"/>
    <property type="match status" value="1"/>
</dbReference>
<dbReference type="InterPro" id="IPR019169">
    <property type="entry name" value="Transmembrane_26"/>
</dbReference>
<evidence type="ECO:0000256" key="2">
    <source>
        <dbReference type="SAM" id="Phobius"/>
    </source>
</evidence>
<protein>
    <recommendedName>
        <fullName evidence="5">Transmembrane protein 26</fullName>
    </recommendedName>
</protein>
<dbReference type="PANTHER" id="PTHR22168">
    <property type="entry name" value="TMEM26 PROTEIN"/>
    <property type="match status" value="1"/>
</dbReference>
<evidence type="ECO:0000313" key="3">
    <source>
        <dbReference type="EMBL" id="TNN37480.1"/>
    </source>
</evidence>
<comment type="caution">
    <text evidence="3">The sequence shown here is derived from an EMBL/GenBank/DDBJ whole genome shotgun (WGS) entry which is preliminary data.</text>
</comment>
<dbReference type="PANTHER" id="PTHR22168:SF7">
    <property type="entry name" value="TRANSMEMBRANE PROTEIN 26-LIKE"/>
    <property type="match status" value="1"/>
</dbReference>